<dbReference type="FunFam" id="3.40.640.10:FF:000014">
    <property type="entry name" value="Adenosylmethionine-8-amino-7-oxononanoate aminotransferase, probable"/>
    <property type="match status" value="1"/>
</dbReference>
<dbReference type="PANTHER" id="PTHR43094:SF1">
    <property type="entry name" value="AMINOTRANSFERASE CLASS-III"/>
    <property type="match status" value="1"/>
</dbReference>
<dbReference type="InterPro" id="IPR015424">
    <property type="entry name" value="PyrdxlP-dep_Trfase"/>
</dbReference>
<keyword evidence="2 6" id="KW-0032">Aminotransferase</keyword>
<dbReference type="InterPro" id="IPR049704">
    <property type="entry name" value="Aminotrans_3_PPA_site"/>
</dbReference>
<dbReference type="PANTHER" id="PTHR43094">
    <property type="entry name" value="AMINOTRANSFERASE"/>
    <property type="match status" value="1"/>
</dbReference>
<evidence type="ECO:0000313" key="7">
    <source>
        <dbReference type="Proteomes" id="UP000233375"/>
    </source>
</evidence>
<evidence type="ECO:0000256" key="2">
    <source>
        <dbReference type="ARBA" id="ARBA00022576"/>
    </source>
</evidence>
<dbReference type="GO" id="GO:0008483">
    <property type="term" value="F:transaminase activity"/>
    <property type="evidence" value="ECO:0007669"/>
    <property type="project" value="UniProtKB-KW"/>
</dbReference>
<dbReference type="AlphaFoldDB" id="A0A2N0Z702"/>
<dbReference type="OrthoDB" id="9807885at2"/>
<reference evidence="6 7" key="1">
    <citation type="journal article" date="2003" name="Int. J. Syst. Evol. Microbiol.">
        <title>Bacillus nealsonii sp. nov., isolated from a spacecraft-assembly facility, whose spores are gamma-radiation resistant.</title>
        <authorList>
            <person name="Venkateswaran K."/>
            <person name="Kempf M."/>
            <person name="Chen F."/>
            <person name="Satomi M."/>
            <person name="Nicholson W."/>
            <person name="Kern R."/>
        </authorList>
    </citation>
    <scope>NUCLEOTIDE SEQUENCE [LARGE SCALE GENOMIC DNA]</scope>
    <source>
        <strain evidence="6 7">FO-92</strain>
    </source>
</reference>
<keyword evidence="7" id="KW-1185">Reference proteome</keyword>
<comment type="caution">
    <text evidence="6">The sequence shown here is derived from an EMBL/GenBank/DDBJ whole genome shotgun (WGS) entry which is preliminary data.</text>
</comment>
<protein>
    <submittedName>
        <fullName evidence="6">Aspartate aminotransferase family protein</fullName>
    </submittedName>
</protein>
<dbReference type="InterPro" id="IPR015422">
    <property type="entry name" value="PyrdxlP-dep_Trfase_small"/>
</dbReference>
<proteinExistence type="inferred from homology"/>
<dbReference type="Gene3D" id="3.40.640.10">
    <property type="entry name" value="Type I PLP-dependent aspartate aminotransferase-like (Major domain)"/>
    <property type="match status" value="1"/>
</dbReference>
<evidence type="ECO:0000313" key="6">
    <source>
        <dbReference type="EMBL" id="PKG25280.1"/>
    </source>
</evidence>
<dbReference type="GO" id="GO:0030170">
    <property type="term" value="F:pyridoxal phosphate binding"/>
    <property type="evidence" value="ECO:0007669"/>
    <property type="project" value="InterPro"/>
</dbReference>
<evidence type="ECO:0000256" key="4">
    <source>
        <dbReference type="ARBA" id="ARBA00022898"/>
    </source>
</evidence>
<dbReference type="EMBL" id="PISE01000004">
    <property type="protein sequence ID" value="PKG25280.1"/>
    <property type="molecule type" value="Genomic_DNA"/>
</dbReference>
<dbReference type="PROSITE" id="PS00600">
    <property type="entry name" value="AA_TRANSFER_CLASS_3"/>
    <property type="match status" value="1"/>
</dbReference>
<sequence>MNANHYSELVELDKKHFVHPTSSIKQQQEFGPAYIFTEAKGVMVKDIEGKEYIEGMSSLWNVNIGYGREELGEAAMEQIKTMSFSNAFYTFSHEPGIRLAEKLASISPGDLNHIFFTSGGSESNDTAFKLARHYWILKGEPNRKKIIARKQAYHGVATGSTSATGIKQFHTMTNSLAPDFVHTEALSVDALRDTIEAEGPSTIAAFIAEPVMGAGGLFYPPEDYFAGIRNVCDEYGILFITDEVITGFGRTGSLFCMDHYGVVPDMMTFAKGVTSGYFPLGGVMMSEKVFSVLKDKSDGPLFHGFTYSGHPVGCAVALKNLEIIEKEQLVQNAKERGEELLAGFKQIEEEFEHIADIRGKGLLAAFDLFMDRDQKTRFPEKMAPKIMDEAMKRGLICRNITYGESDTVVFSPPLVISSEEISRLLMILRESIQVVLNKIVVG</sequence>
<dbReference type="InterPro" id="IPR005814">
    <property type="entry name" value="Aminotrans_3"/>
</dbReference>
<evidence type="ECO:0000256" key="5">
    <source>
        <dbReference type="RuleBase" id="RU003560"/>
    </source>
</evidence>
<keyword evidence="4 5" id="KW-0663">Pyridoxal phosphate</keyword>
<dbReference type="CDD" id="cd00610">
    <property type="entry name" value="OAT_like"/>
    <property type="match status" value="1"/>
</dbReference>
<keyword evidence="3 6" id="KW-0808">Transferase</keyword>
<evidence type="ECO:0000256" key="1">
    <source>
        <dbReference type="ARBA" id="ARBA00008954"/>
    </source>
</evidence>
<evidence type="ECO:0000256" key="3">
    <source>
        <dbReference type="ARBA" id="ARBA00022679"/>
    </source>
</evidence>
<comment type="similarity">
    <text evidence="1 5">Belongs to the class-III pyridoxal-phosphate-dependent aminotransferase family.</text>
</comment>
<organism evidence="6 7">
    <name type="scientific">Niallia nealsonii</name>
    <dbReference type="NCBI Taxonomy" id="115979"/>
    <lineage>
        <taxon>Bacteria</taxon>
        <taxon>Bacillati</taxon>
        <taxon>Bacillota</taxon>
        <taxon>Bacilli</taxon>
        <taxon>Bacillales</taxon>
        <taxon>Bacillaceae</taxon>
        <taxon>Niallia</taxon>
    </lineage>
</organism>
<name>A0A2N0Z702_9BACI</name>
<dbReference type="PIRSF" id="PIRSF000521">
    <property type="entry name" value="Transaminase_4ab_Lys_Orn"/>
    <property type="match status" value="1"/>
</dbReference>
<dbReference type="InterPro" id="IPR015421">
    <property type="entry name" value="PyrdxlP-dep_Trfase_major"/>
</dbReference>
<dbReference type="SUPFAM" id="SSF53383">
    <property type="entry name" value="PLP-dependent transferases"/>
    <property type="match status" value="1"/>
</dbReference>
<gene>
    <name evidence="6" type="ORF">CWS01_02045</name>
</gene>
<dbReference type="Pfam" id="PF00202">
    <property type="entry name" value="Aminotran_3"/>
    <property type="match status" value="1"/>
</dbReference>
<dbReference type="Proteomes" id="UP000233375">
    <property type="component" value="Unassembled WGS sequence"/>
</dbReference>
<accession>A0A2N0Z702</accession>
<dbReference type="Gene3D" id="3.90.1150.10">
    <property type="entry name" value="Aspartate Aminotransferase, domain 1"/>
    <property type="match status" value="1"/>
</dbReference>